<dbReference type="PANTHER" id="PTHR14680:SF1">
    <property type="entry name" value="REQUIRED FOR DRUG-INDUCED DEATH PROTEIN 1"/>
    <property type="match status" value="1"/>
</dbReference>
<dbReference type="InterPro" id="IPR031667">
    <property type="entry name" value="RDD1"/>
</dbReference>
<organism evidence="2 3">
    <name type="scientific">Pelobates cultripes</name>
    <name type="common">Western spadefoot toad</name>
    <dbReference type="NCBI Taxonomy" id="61616"/>
    <lineage>
        <taxon>Eukaryota</taxon>
        <taxon>Metazoa</taxon>
        <taxon>Chordata</taxon>
        <taxon>Craniata</taxon>
        <taxon>Vertebrata</taxon>
        <taxon>Euteleostomi</taxon>
        <taxon>Amphibia</taxon>
        <taxon>Batrachia</taxon>
        <taxon>Anura</taxon>
        <taxon>Pelobatoidea</taxon>
        <taxon>Pelobatidae</taxon>
        <taxon>Pelobates</taxon>
    </lineage>
</organism>
<feature type="compositionally biased region" description="Basic residues" evidence="1">
    <location>
        <begin position="1"/>
        <end position="16"/>
    </location>
</feature>
<feature type="compositionally biased region" description="Acidic residues" evidence="1">
    <location>
        <begin position="74"/>
        <end position="83"/>
    </location>
</feature>
<dbReference type="Proteomes" id="UP001295444">
    <property type="component" value="Chromosome 02"/>
</dbReference>
<evidence type="ECO:0000256" key="1">
    <source>
        <dbReference type="SAM" id="MobiDB-lite"/>
    </source>
</evidence>
<dbReference type="EMBL" id="OW240913">
    <property type="protein sequence ID" value="CAH2254093.1"/>
    <property type="molecule type" value="Genomic_DNA"/>
</dbReference>
<proteinExistence type="predicted"/>
<sequence length="141" mass="15831">MAGGSKIKRKWKKKYGKLPPDEDPGTPLQEEDKQGTPQQDLPAQPKQGKSQKGKKSRSRKKVHLSPLPDRYDPLEEGAEETESKEDKKYKRKQKAKKYAKNVGKAVRTGCRYLLIGIQGLTNAYMAPFGISTVVLSSMSRQ</sequence>
<accession>A0AAD1VW63</accession>
<dbReference type="AlphaFoldDB" id="A0AAD1VW63"/>
<feature type="compositionally biased region" description="Basic residues" evidence="1">
    <location>
        <begin position="49"/>
        <end position="63"/>
    </location>
</feature>
<evidence type="ECO:0000313" key="2">
    <source>
        <dbReference type="EMBL" id="CAH2254093.1"/>
    </source>
</evidence>
<dbReference type="PANTHER" id="PTHR14680">
    <property type="entry name" value="SI:DKEY-126G1.9-RELATED"/>
    <property type="match status" value="1"/>
</dbReference>
<keyword evidence="3" id="KW-1185">Reference proteome</keyword>
<reference evidence="2" key="1">
    <citation type="submission" date="2022-03" db="EMBL/GenBank/DDBJ databases">
        <authorList>
            <person name="Alioto T."/>
            <person name="Alioto T."/>
            <person name="Gomez Garrido J."/>
        </authorList>
    </citation>
    <scope>NUCLEOTIDE SEQUENCE</scope>
</reference>
<protein>
    <submittedName>
        <fullName evidence="2">Uncharacterized protein</fullName>
    </submittedName>
</protein>
<gene>
    <name evidence="2" type="ORF">PECUL_23A029689</name>
</gene>
<feature type="region of interest" description="Disordered" evidence="1">
    <location>
        <begin position="1"/>
        <end position="96"/>
    </location>
</feature>
<evidence type="ECO:0000313" key="3">
    <source>
        <dbReference type="Proteomes" id="UP001295444"/>
    </source>
</evidence>
<name>A0AAD1VW63_PELCU</name>
<dbReference type="Pfam" id="PF15828">
    <property type="entry name" value="RDD1"/>
    <property type="match status" value="1"/>
</dbReference>